<dbReference type="AlphaFoldDB" id="A0A915EH57"/>
<keyword evidence="2" id="KW-1185">Reference proteome</keyword>
<name>A0A915EH57_9BILA</name>
<reference evidence="3" key="1">
    <citation type="submission" date="2022-11" db="UniProtKB">
        <authorList>
            <consortium name="WormBaseParasite"/>
        </authorList>
    </citation>
    <scope>IDENTIFICATION</scope>
</reference>
<protein>
    <submittedName>
        <fullName evidence="3">Uncharacterized protein</fullName>
    </submittedName>
</protein>
<accession>A0A915EH57</accession>
<dbReference type="Proteomes" id="UP000887574">
    <property type="component" value="Unplaced"/>
</dbReference>
<organism evidence="2 3">
    <name type="scientific">Ditylenchus dipsaci</name>
    <dbReference type="NCBI Taxonomy" id="166011"/>
    <lineage>
        <taxon>Eukaryota</taxon>
        <taxon>Metazoa</taxon>
        <taxon>Ecdysozoa</taxon>
        <taxon>Nematoda</taxon>
        <taxon>Chromadorea</taxon>
        <taxon>Rhabditida</taxon>
        <taxon>Tylenchina</taxon>
        <taxon>Tylenchomorpha</taxon>
        <taxon>Sphaerularioidea</taxon>
        <taxon>Anguinidae</taxon>
        <taxon>Anguininae</taxon>
        <taxon>Ditylenchus</taxon>
    </lineage>
</organism>
<feature type="compositionally biased region" description="Low complexity" evidence="1">
    <location>
        <begin position="1"/>
        <end position="20"/>
    </location>
</feature>
<sequence length="161" mass="17661">MEQINSLDDSTVSLSSPTSSIGKKRKPGPKSSASAIFNEDPSKLLALYAATSSMSLCHIENPYLKELLSMIPGFQVPTRRALAGMINRQCEKTMNDIRERVRKSPAKISISADIATTKGMRRSYLGVAVHFFCDESKSLRVAALDMVEMEERHTGPAIAEV</sequence>
<evidence type="ECO:0000313" key="2">
    <source>
        <dbReference type="Proteomes" id="UP000887574"/>
    </source>
</evidence>
<feature type="region of interest" description="Disordered" evidence="1">
    <location>
        <begin position="1"/>
        <end position="35"/>
    </location>
</feature>
<dbReference type="WBParaSite" id="jg5298">
    <property type="protein sequence ID" value="jg5298"/>
    <property type="gene ID" value="jg5298"/>
</dbReference>
<proteinExistence type="predicted"/>
<evidence type="ECO:0000313" key="3">
    <source>
        <dbReference type="WBParaSite" id="jg5298"/>
    </source>
</evidence>
<evidence type="ECO:0000256" key="1">
    <source>
        <dbReference type="SAM" id="MobiDB-lite"/>
    </source>
</evidence>